<dbReference type="RefSeq" id="WP_128622301.1">
    <property type="nucleotide sequence ID" value="NZ_JAAVJF010000006.1"/>
</dbReference>
<dbReference type="AlphaFoldDB" id="A0A7L4PC81"/>
<gene>
    <name evidence="1" type="ORF">HC235_11680</name>
</gene>
<dbReference type="EMBL" id="JAAVJF010000006">
    <property type="protein sequence ID" value="NYR16575.1"/>
    <property type="molecule type" value="Genomic_DNA"/>
</dbReference>
<evidence type="ECO:0000313" key="2">
    <source>
        <dbReference type="Proteomes" id="UP000554766"/>
    </source>
</evidence>
<name>A0A7L4PC81_9CREN</name>
<sequence>MRSEKKRLPMDIYDKIALYIALAAKYGVEVKGIYVREGEVQIRLKPEDAARIFAAEWYLFSQMLRVGMALDISADHVLKNAKG</sequence>
<reference evidence="1 2" key="1">
    <citation type="journal article" date="2020" name="Nat. Commun.">
        <title>The structures of two archaeal type IV pili illuminate evolutionary relationships.</title>
        <authorList>
            <person name="Wang F."/>
            <person name="Baquero D.P."/>
            <person name="Su Z."/>
            <person name="Beltran L.C."/>
            <person name="Prangishvili D."/>
            <person name="Krupovic M."/>
            <person name="Egelman E.H."/>
        </authorList>
    </citation>
    <scope>NUCLEOTIDE SEQUENCE [LARGE SCALE GENOMIC DNA]</scope>
    <source>
        <strain evidence="1 2">2GA</strain>
    </source>
</reference>
<organism evidence="1 2">
    <name type="scientific">Pyrobaculum arsenaticum</name>
    <dbReference type="NCBI Taxonomy" id="121277"/>
    <lineage>
        <taxon>Archaea</taxon>
        <taxon>Thermoproteota</taxon>
        <taxon>Thermoprotei</taxon>
        <taxon>Thermoproteales</taxon>
        <taxon>Thermoproteaceae</taxon>
        <taxon>Pyrobaculum</taxon>
    </lineage>
</organism>
<dbReference type="GeneID" id="38938043"/>
<proteinExistence type="predicted"/>
<evidence type="ECO:0000313" key="1">
    <source>
        <dbReference type="EMBL" id="NYR16575.1"/>
    </source>
</evidence>
<keyword evidence="2" id="KW-1185">Reference proteome</keyword>
<accession>A0A7L4PC81</accession>
<dbReference type="Proteomes" id="UP000554766">
    <property type="component" value="Unassembled WGS sequence"/>
</dbReference>
<comment type="caution">
    <text evidence="1">The sequence shown here is derived from an EMBL/GenBank/DDBJ whole genome shotgun (WGS) entry which is preliminary data.</text>
</comment>
<protein>
    <submittedName>
        <fullName evidence="1">Uncharacterized protein</fullName>
    </submittedName>
</protein>